<feature type="compositionally biased region" description="Basic and acidic residues" evidence="5">
    <location>
        <begin position="195"/>
        <end position="206"/>
    </location>
</feature>
<evidence type="ECO:0000259" key="6">
    <source>
        <dbReference type="PROSITE" id="PS50103"/>
    </source>
</evidence>
<evidence type="ECO:0000256" key="5">
    <source>
        <dbReference type="SAM" id="MobiDB-lite"/>
    </source>
</evidence>
<keyword evidence="3 4" id="KW-0862">Zinc</keyword>
<feature type="zinc finger region" description="C3H1-type" evidence="4">
    <location>
        <begin position="133"/>
        <end position="161"/>
    </location>
</feature>
<feature type="domain" description="C3H1-type" evidence="6">
    <location>
        <begin position="133"/>
        <end position="161"/>
    </location>
</feature>
<dbReference type="SMART" id="SM00356">
    <property type="entry name" value="ZnF_C3H1"/>
    <property type="match status" value="1"/>
</dbReference>
<evidence type="ECO:0000256" key="2">
    <source>
        <dbReference type="ARBA" id="ARBA00022771"/>
    </source>
</evidence>
<name>A0A0S4IPG7_BODSA</name>
<organism evidence="7 8">
    <name type="scientific">Bodo saltans</name>
    <name type="common">Flagellated protozoan</name>
    <dbReference type="NCBI Taxonomy" id="75058"/>
    <lineage>
        <taxon>Eukaryota</taxon>
        <taxon>Discoba</taxon>
        <taxon>Euglenozoa</taxon>
        <taxon>Kinetoplastea</taxon>
        <taxon>Metakinetoplastina</taxon>
        <taxon>Eubodonida</taxon>
        <taxon>Bodonidae</taxon>
        <taxon>Bodo</taxon>
    </lineage>
</organism>
<dbReference type="GO" id="GO:0008270">
    <property type="term" value="F:zinc ion binding"/>
    <property type="evidence" value="ECO:0007669"/>
    <property type="project" value="UniProtKB-KW"/>
</dbReference>
<dbReference type="AlphaFoldDB" id="A0A0S4IPG7"/>
<dbReference type="EMBL" id="CYKH01000420">
    <property type="protein sequence ID" value="CUF85038.1"/>
    <property type="molecule type" value="Genomic_DNA"/>
</dbReference>
<dbReference type="Pfam" id="PF00642">
    <property type="entry name" value="zf-CCCH"/>
    <property type="match status" value="1"/>
</dbReference>
<dbReference type="OrthoDB" id="411372at2759"/>
<dbReference type="Proteomes" id="UP000051952">
    <property type="component" value="Unassembled WGS sequence"/>
</dbReference>
<evidence type="ECO:0000256" key="1">
    <source>
        <dbReference type="ARBA" id="ARBA00022723"/>
    </source>
</evidence>
<keyword evidence="8" id="KW-1185">Reference proteome</keyword>
<evidence type="ECO:0000313" key="7">
    <source>
        <dbReference type="EMBL" id="CUF85038.1"/>
    </source>
</evidence>
<protein>
    <submittedName>
        <fullName evidence="7">Zinc finger protein, putative</fullName>
    </submittedName>
</protein>
<dbReference type="Gene3D" id="6.10.250.3220">
    <property type="match status" value="1"/>
</dbReference>
<reference evidence="8" key="1">
    <citation type="submission" date="2015-09" db="EMBL/GenBank/DDBJ databases">
        <authorList>
            <consortium name="Pathogen Informatics"/>
        </authorList>
    </citation>
    <scope>NUCLEOTIDE SEQUENCE [LARGE SCALE GENOMIC DNA]</scope>
    <source>
        <strain evidence="8">Lake Konstanz</strain>
    </source>
</reference>
<evidence type="ECO:0000256" key="4">
    <source>
        <dbReference type="PROSITE-ProRule" id="PRU00723"/>
    </source>
</evidence>
<dbReference type="SUPFAM" id="SSF90229">
    <property type="entry name" value="CCCH zinc finger"/>
    <property type="match status" value="1"/>
</dbReference>
<dbReference type="VEuPathDB" id="TriTrypDB:BSAL_66405"/>
<sequence>MSFQQHFPQTFQYSSNCTYDEIEAMIAPFLPPPQVSTYPVSAAIELLAQRLQILRSFVKGTVEVYILDTTVVGSAPRRFLHPTEVVPLAVHIYATHCQLMAPTICVAPLPPRYSTYHAQSMPTFVASNHIPPEVERKICKQFRTTGVCTFGSRCLYHHTVESATQAVAAQESERAKWSLPPLPSAPQDASCVSEDVPRSKRAREPLADISNQNR</sequence>
<accession>A0A0S4IPG7</accession>
<keyword evidence="2 4" id="KW-0863">Zinc-finger</keyword>
<dbReference type="PROSITE" id="PS50103">
    <property type="entry name" value="ZF_C3H1"/>
    <property type="match status" value="1"/>
</dbReference>
<evidence type="ECO:0000313" key="8">
    <source>
        <dbReference type="Proteomes" id="UP000051952"/>
    </source>
</evidence>
<feature type="region of interest" description="Disordered" evidence="5">
    <location>
        <begin position="172"/>
        <end position="214"/>
    </location>
</feature>
<evidence type="ECO:0000256" key="3">
    <source>
        <dbReference type="ARBA" id="ARBA00022833"/>
    </source>
</evidence>
<dbReference type="InterPro" id="IPR000571">
    <property type="entry name" value="Znf_CCCH"/>
</dbReference>
<proteinExistence type="predicted"/>
<dbReference type="InterPro" id="IPR036855">
    <property type="entry name" value="Znf_CCCH_sf"/>
</dbReference>
<keyword evidence="1 4" id="KW-0479">Metal-binding</keyword>
<gene>
    <name evidence="7" type="ORF">BSAL_66405</name>
</gene>